<proteinExistence type="inferred from homology"/>
<feature type="binding site" evidence="9">
    <location>
        <position position="194"/>
    </location>
    <ligand>
        <name>NAD(+)</name>
        <dbReference type="ChEBI" id="CHEBI:57540"/>
    </ligand>
</feature>
<dbReference type="Proteomes" id="UP000430692">
    <property type="component" value="Unassembled WGS sequence"/>
</dbReference>
<evidence type="ECO:0000313" key="11">
    <source>
        <dbReference type="Proteomes" id="UP000430692"/>
    </source>
</evidence>
<dbReference type="EMBL" id="WUUL01000005">
    <property type="protein sequence ID" value="MXQ54013.1"/>
    <property type="molecule type" value="Genomic_DNA"/>
</dbReference>
<gene>
    <name evidence="10" type="ORF">GSM42_09840</name>
</gene>
<keyword evidence="4" id="KW-0276">Fatty acid metabolism</keyword>
<keyword evidence="7 8" id="KW-0275">Fatty acid biosynthesis</keyword>
<evidence type="ECO:0000313" key="10">
    <source>
        <dbReference type="EMBL" id="MXQ54013.1"/>
    </source>
</evidence>
<evidence type="ECO:0000256" key="1">
    <source>
        <dbReference type="ARBA" id="ARBA00005194"/>
    </source>
</evidence>
<keyword evidence="6" id="KW-0443">Lipid metabolism</keyword>
<protein>
    <recommendedName>
        <fullName evidence="8">Enoyl-[acyl-carrier-protein] reductase [NADH]</fullName>
        <ecNumber evidence="8">1.3.1.9</ecNumber>
    </recommendedName>
</protein>
<dbReference type="GO" id="GO:0006633">
    <property type="term" value="P:fatty acid biosynthetic process"/>
    <property type="evidence" value="ECO:0007669"/>
    <property type="project" value="UniProtKB-KW"/>
</dbReference>
<accession>A0A6I4VSL7</accession>
<evidence type="ECO:0000256" key="2">
    <source>
        <dbReference type="ARBA" id="ARBA00009233"/>
    </source>
</evidence>
<feature type="binding site" evidence="9">
    <location>
        <begin position="223"/>
        <end position="227"/>
    </location>
    <ligand>
        <name>NAD(+)</name>
        <dbReference type="ChEBI" id="CHEBI:57540"/>
    </ligand>
</feature>
<evidence type="ECO:0000256" key="7">
    <source>
        <dbReference type="ARBA" id="ARBA00023160"/>
    </source>
</evidence>
<sequence length="287" mass="31754">MTLKLTLPAFFCRLSCIWVYFVFLEERGASLKALMKGKKVVVMGVSNSCSIAWSIAKSLYHAGAELFFTYENEQIGKTVSQLVDDEMPNSFCTVCDVNNDKNMYDAFAKINDQWGKIDGLVHSIALKKAENLPYSYLQTTRDQFLSAHEVHTYSLVLAAQEAKRYMVDGGTIVTLTHMGSEKVLPNYPIFGVAKSALESSVRYLAHELGPANIRVNAISAGPIRTSATQHVQDFDYMLSVVEERAPLRRGIDAEEVGDVALFLCSYLGRGITGEVLHVDGGYNIIGM</sequence>
<keyword evidence="8 9" id="KW-0520">NAD</keyword>
<dbReference type="FunFam" id="1.10.8.400:FF:000001">
    <property type="entry name" value="Enoyl-[acyl-carrier-protein] reductase [NADH]"/>
    <property type="match status" value="1"/>
</dbReference>
<reference evidence="10 11" key="1">
    <citation type="submission" date="2019-12" db="EMBL/GenBank/DDBJ databases">
        <title>Whole-genome analyses of novel actinobacteria.</title>
        <authorList>
            <person name="Sahin N."/>
            <person name="Saygin H."/>
        </authorList>
    </citation>
    <scope>NUCLEOTIDE SEQUENCE [LARGE SCALE GENOMIC DNA]</scope>
    <source>
        <strain evidence="10 11">KC615</strain>
    </source>
</reference>
<evidence type="ECO:0000256" key="9">
    <source>
        <dbReference type="PIRSR" id="PIRSR000094-3"/>
    </source>
</evidence>
<dbReference type="Pfam" id="PF13561">
    <property type="entry name" value="adh_short_C2"/>
    <property type="match status" value="1"/>
</dbReference>
<evidence type="ECO:0000256" key="8">
    <source>
        <dbReference type="PIRNR" id="PIRNR000094"/>
    </source>
</evidence>
<dbReference type="InterPro" id="IPR014358">
    <property type="entry name" value="Enoyl-ACP_Rdtase_NADH"/>
</dbReference>
<comment type="caution">
    <text evidence="10">The sequence shown here is derived from an EMBL/GenBank/DDBJ whole genome shotgun (WGS) entry which is preliminary data.</text>
</comment>
<feature type="binding site" evidence="9">
    <location>
        <position position="124"/>
    </location>
    <ligand>
        <name>NAD(+)</name>
        <dbReference type="ChEBI" id="CHEBI:57540"/>
    </ligand>
</feature>
<dbReference type="InterPro" id="IPR002347">
    <property type="entry name" value="SDR_fam"/>
</dbReference>
<keyword evidence="5 8" id="KW-0560">Oxidoreductase</keyword>
<dbReference type="PIRSF" id="PIRSF000094">
    <property type="entry name" value="Enoyl-ACP_rdct"/>
    <property type="match status" value="1"/>
</dbReference>
<keyword evidence="3 8" id="KW-0444">Lipid biosynthesis</keyword>
<dbReference type="CDD" id="cd05372">
    <property type="entry name" value="ENR_SDR"/>
    <property type="match status" value="1"/>
</dbReference>
<dbReference type="EC" id="1.3.1.9" evidence="8"/>
<dbReference type="InterPro" id="IPR036291">
    <property type="entry name" value="NAD(P)-bd_dom_sf"/>
</dbReference>
<dbReference type="SUPFAM" id="SSF51735">
    <property type="entry name" value="NAD(P)-binding Rossmann-fold domains"/>
    <property type="match status" value="1"/>
</dbReference>
<evidence type="ECO:0000256" key="3">
    <source>
        <dbReference type="ARBA" id="ARBA00022516"/>
    </source>
</evidence>
<comment type="pathway">
    <text evidence="1">Lipid metabolism; fatty acid biosynthesis.</text>
</comment>
<evidence type="ECO:0000256" key="5">
    <source>
        <dbReference type="ARBA" id="ARBA00023002"/>
    </source>
</evidence>
<dbReference type="AlphaFoldDB" id="A0A6I4VSL7"/>
<keyword evidence="11" id="KW-1185">Reference proteome</keyword>
<feature type="binding site" evidence="9">
    <location>
        <begin position="50"/>
        <end position="51"/>
    </location>
    <ligand>
        <name>NAD(+)</name>
        <dbReference type="ChEBI" id="CHEBI:57540"/>
    </ligand>
</feature>
<feature type="binding site" evidence="9">
    <location>
        <begin position="96"/>
        <end position="97"/>
    </location>
    <ligand>
        <name>NAD(+)</name>
        <dbReference type="ChEBI" id="CHEBI:57540"/>
    </ligand>
</feature>
<feature type="binding site" evidence="9">
    <location>
        <position position="44"/>
    </location>
    <ligand>
        <name>NAD(+)</name>
        <dbReference type="ChEBI" id="CHEBI:57540"/>
    </ligand>
</feature>
<dbReference type="PANTHER" id="PTHR43159:SF2">
    <property type="entry name" value="ENOYL-[ACYL-CARRIER-PROTEIN] REDUCTASE [NADH], CHLOROPLASTIC"/>
    <property type="match status" value="1"/>
</dbReference>
<organism evidence="10 11">
    <name type="scientific">Shimazuella alba</name>
    <dbReference type="NCBI Taxonomy" id="2690964"/>
    <lineage>
        <taxon>Bacteria</taxon>
        <taxon>Bacillati</taxon>
        <taxon>Bacillota</taxon>
        <taxon>Bacilli</taxon>
        <taxon>Bacillales</taxon>
        <taxon>Thermoactinomycetaceae</taxon>
        <taxon>Shimazuella</taxon>
    </lineage>
</organism>
<dbReference type="PRINTS" id="PR00081">
    <property type="entry name" value="GDHRDH"/>
</dbReference>
<dbReference type="Gene3D" id="1.10.8.400">
    <property type="entry name" value="Enoyl acyl carrier protein reductase"/>
    <property type="match status" value="1"/>
</dbReference>
<name>A0A6I4VSL7_9BACL</name>
<evidence type="ECO:0000256" key="6">
    <source>
        <dbReference type="ARBA" id="ARBA00023098"/>
    </source>
</evidence>
<dbReference type="Gene3D" id="3.40.50.720">
    <property type="entry name" value="NAD(P)-binding Rossmann-like Domain"/>
    <property type="match status" value="1"/>
</dbReference>
<comment type="catalytic activity">
    <reaction evidence="8">
        <text>a 2,3-saturated acyl-[ACP] + NAD(+) = a (2E)-enoyl-[ACP] + NADH + H(+)</text>
        <dbReference type="Rhea" id="RHEA:10240"/>
        <dbReference type="Rhea" id="RHEA-COMP:9925"/>
        <dbReference type="Rhea" id="RHEA-COMP:9926"/>
        <dbReference type="ChEBI" id="CHEBI:15378"/>
        <dbReference type="ChEBI" id="CHEBI:57540"/>
        <dbReference type="ChEBI" id="CHEBI:57945"/>
        <dbReference type="ChEBI" id="CHEBI:78784"/>
        <dbReference type="ChEBI" id="CHEBI:78785"/>
        <dbReference type="EC" id="1.3.1.9"/>
    </reaction>
</comment>
<comment type="similarity">
    <text evidence="2 8">Belongs to the short-chain dehydrogenases/reductases (SDR) family. FabI subfamily.</text>
</comment>
<evidence type="ECO:0000256" key="4">
    <source>
        <dbReference type="ARBA" id="ARBA00022832"/>
    </source>
</evidence>
<dbReference type="GO" id="GO:0004318">
    <property type="term" value="F:enoyl-[acyl-carrier-protein] reductase (NADH) activity"/>
    <property type="evidence" value="ECO:0007669"/>
    <property type="project" value="UniProtKB-EC"/>
</dbReference>
<dbReference type="PANTHER" id="PTHR43159">
    <property type="entry name" value="ENOYL-[ACYL-CARRIER-PROTEIN] REDUCTASE"/>
    <property type="match status" value="1"/>
</dbReference>